<keyword evidence="7 11" id="KW-0067">ATP-binding</keyword>
<comment type="similarity">
    <text evidence="1 11">Belongs to the GHMP kinase family. GalK subfamily.</text>
</comment>
<gene>
    <name evidence="11" type="primary">galK</name>
    <name evidence="16" type="ordered locus">Kole_0950</name>
</gene>
<feature type="binding site" evidence="11">
    <location>
        <position position="110"/>
    </location>
    <ligand>
        <name>Mg(2+)</name>
        <dbReference type="ChEBI" id="CHEBI:18420"/>
    </ligand>
</feature>
<feature type="binding site" evidence="11">
    <location>
        <position position="52"/>
    </location>
    <ligand>
        <name>ATP</name>
        <dbReference type="ChEBI" id="CHEBI:30616"/>
    </ligand>
</feature>
<feature type="active site" description="Proton acceptor" evidence="11">
    <location>
        <position position="154"/>
    </location>
</feature>
<dbReference type="SUPFAM" id="SSF55060">
    <property type="entry name" value="GHMP Kinase, C-terminal domain"/>
    <property type="match status" value="1"/>
</dbReference>
<dbReference type="InterPro" id="IPR036554">
    <property type="entry name" value="GHMP_kinase_C_sf"/>
</dbReference>
<feature type="site" description="Transition state stabilizer" evidence="11">
    <location>
        <position position="12"/>
    </location>
</feature>
<evidence type="ECO:0000259" key="14">
    <source>
        <dbReference type="Pfam" id="PF08544"/>
    </source>
</evidence>
<keyword evidence="8 11" id="KW-0460">Magnesium</keyword>
<dbReference type="PANTHER" id="PTHR10457">
    <property type="entry name" value="MEVALONATE KINASE/GALACTOKINASE"/>
    <property type="match status" value="1"/>
</dbReference>
<dbReference type="HOGENOM" id="CLU_017814_2_1_0"/>
<dbReference type="EMBL" id="CP001634">
    <property type="protein sequence ID" value="ACR79659.1"/>
    <property type="molecule type" value="Genomic_DNA"/>
</dbReference>
<dbReference type="Proteomes" id="UP000002382">
    <property type="component" value="Chromosome"/>
</dbReference>
<evidence type="ECO:0000256" key="6">
    <source>
        <dbReference type="ARBA" id="ARBA00022777"/>
    </source>
</evidence>
<evidence type="ECO:0000256" key="5">
    <source>
        <dbReference type="ARBA" id="ARBA00022741"/>
    </source>
</evidence>
<dbReference type="InterPro" id="IPR022963">
    <property type="entry name" value="Galactokinase_bac"/>
</dbReference>
<dbReference type="InterPro" id="IPR013750">
    <property type="entry name" value="GHMP_kinase_C_dom"/>
</dbReference>
<dbReference type="KEGG" id="kol:Kole_0950"/>
<dbReference type="PRINTS" id="PR00473">
    <property type="entry name" value="GALCTOKINASE"/>
</dbReference>
<name>C5CGZ4_KOSOT</name>
<keyword evidence="17" id="KW-1185">Reference proteome</keyword>
<keyword evidence="9 11" id="KW-0299">Galactose metabolism</keyword>
<feature type="binding site" evidence="11">
    <location>
        <begin position="104"/>
        <end position="110"/>
    </location>
    <ligand>
        <name>ATP</name>
        <dbReference type="ChEBI" id="CHEBI:30616"/>
    </ligand>
</feature>
<dbReference type="Pfam" id="PF08544">
    <property type="entry name" value="GHMP_kinases_C"/>
    <property type="match status" value="1"/>
</dbReference>
<evidence type="ECO:0000256" key="8">
    <source>
        <dbReference type="ARBA" id="ARBA00022842"/>
    </source>
</evidence>
<evidence type="ECO:0000256" key="3">
    <source>
        <dbReference type="ARBA" id="ARBA00022679"/>
    </source>
</evidence>
<dbReference type="EC" id="2.7.1.6" evidence="11 12"/>
<dbReference type="PROSITE" id="PS00627">
    <property type="entry name" value="GHMP_KINASES_ATP"/>
    <property type="match status" value="1"/>
</dbReference>
<dbReference type="AlphaFoldDB" id="C5CGZ4"/>
<evidence type="ECO:0000256" key="12">
    <source>
        <dbReference type="NCBIfam" id="TIGR00131"/>
    </source>
</evidence>
<dbReference type="NCBIfam" id="TIGR00131">
    <property type="entry name" value="gal_kin"/>
    <property type="match status" value="1"/>
</dbReference>
<dbReference type="InterPro" id="IPR019539">
    <property type="entry name" value="GalKase_N"/>
</dbReference>
<dbReference type="Pfam" id="PF00288">
    <property type="entry name" value="GHMP_kinases_N"/>
    <property type="match status" value="1"/>
</dbReference>
<evidence type="ECO:0000256" key="11">
    <source>
        <dbReference type="HAMAP-Rule" id="MF_00246"/>
    </source>
</evidence>
<dbReference type="OrthoDB" id="250531at2"/>
<comment type="function">
    <text evidence="11">Catalyzes the transfer of the gamma-phosphate of ATP to D-galactose to form alpha-D-galactose-1-phosphate (Gal-1-P).</text>
</comment>
<dbReference type="PRINTS" id="PR00959">
    <property type="entry name" value="MEVGALKINASE"/>
</dbReference>
<dbReference type="Gene3D" id="3.30.230.10">
    <property type="match status" value="1"/>
</dbReference>
<feature type="domain" description="Galactokinase N-terminal" evidence="15">
    <location>
        <begin position="7"/>
        <end position="42"/>
    </location>
</feature>
<dbReference type="GO" id="GO:0005829">
    <property type="term" value="C:cytosol"/>
    <property type="evidence" value="ECO:0007669"/>
    <property type="project" value="TreeGrafter"/>
</dbReference>
<feature type="domain" description="GHMP kinase N-terminal" evidence="13">
    <location>
        <begin position="74"/>
        <end position="162"/>
    </location>
</feature>
<dbReference type="UniPathway" id="UPA00214"/>
<keyword evidence="2 11" id="KW-0963">Cytoplasm</keyword>
<feature type="binding site" evidence="11">
    <location>
        <position position="204"/>
    </location>
    <ligand>
        <name>substrate</name>
    </ligand>
</feature>
<dbReference type="GO" id="GO:0005524">
    <property type="term" value="F:ATP binding"/>
    <property type="evidence" value="ECO:0007669"/>
    <property type="project" value="UniProtKB-UniRule"/>
</dbReference>
<dbReference type="STRING" id="521045.Kole_0950"/>
<evidence type="ECO:0000313" key="17">
    <source>
        <dbReference type="Proteomes" id="UP000002382"/>
    </source>
</evidence>
<dbReference type="FunFam" id="3.30.70.890:FF:000001">
    <property type="entry name" value="Galactokinase"/>
    <property type="match status" value="1"/>
</dbReference>
<dbReference type="PROSITE" id="PS00106">
    <property type="entry name" value="GALACTOKINASE"/>
    <property type="match status" value="1"/>
</dbReference>
<dbReference type="InterPro" id="IPR014721">
    <property type="entry name" value="Ribsml_uS5_D2-typ_fold_subgr"/>
</dbReference>
<dbReference type="eggNOG" id="COG0153">
    <property type="taxonomic scope" value="Bacteria"/>
</dbReference>
<reference evidence="16 17" key="2">
    <citation type="journal article" date="2011" name="J. Bacteriol.">
        <title>Genome Sequence of Kosmotoga olearia Strain TBF 19.5.1, a Thermophilic Bacterium with a Wide Growth Temperature Range, Isolated from the Troll B Oil Platform in the North Sea.</title>
        <authorList>
            <person name="Swithers K.S."/>
            <person name="Dipippo J.L."/>
            <person name="Bruce D.C."/>
            <person name="Detter C."/>
            <person name="Tapia R."/>
            <person name="Han S."/>
            <person name="Goodwin L.A."/>
            <person name="Han J."/>
            <person name="Woyke T."/>
            <person name="Pitluck S."/>
            <person name="Pennacchio L."/>
            <person name="Nolan M."/>
            <person name="Mikhailova N."/>
            <person name="Land M.L."/>
            <person name="Nesbo C.L."/>
            <person name="Gogarten J.P."/>
            <person name="Noll K.M."/>
        </authorList>
    </citation>
    <scope>NUCLEOTIDE SEQUENCE [LARGE SCALE GENOMIC DNA]</scope>
    <source>
        <strain evidence="17">ATCC BAA-1733 / DSM 21960 / TBF 19.5.1</strain>
    </source>
</reference>
<dbReference type="PIRSF" id="PIRSF000530">
    <property type="entry name" value="Galactokinase"/>
    <property type="match status" value="1"/>
</dbReference>
<keyword evidence="5 11" id="KW-0547">Nucleotide-binding</keyword>
<dbReference type="InterPro" id="IPR020568">
    <property type="entry name" value="Ribosomal_Su5_D2-typ_SF"/>
</dbReference>
<dbReference type="Pfam" id="PF10509">
    <property type="entry name" value="GalKase_gal_bdg"/>
    <property type="match status" value="1"/>
</dbReference>
<dbReference type="NCBIfam" id="NF003006">
    <property type="entry name" value="PRK03817.1"/>
    <property type="match status" value="1"/>
</dbReference>
<accession>C5CGZ4</accession>
<dbReference type="FunFam" id="3.30.230.10:FF:000017">
    <property type="entry name" value="Galactokinase"/>
    <property type="match status" value="1"/>
</dbReference>
<comment type="subcellular location">
    <subcellularLocation>
        <location evidence="11">Cytoplasm</location>
    </subcellularLocation>
</comment>
<keyword evidence="6 11" id="KW-0418">Kinase</keyword>
<feature type="binding site" evidence="11">
    <location>
        <begin position="18"/>
        <end position="21"/>
    </location>
    <ligand>
        <name>substrate</name>
    </ligand>
</feature>
<evidence type="ECO:0000256" key="10">
    <source>
        <dbReference type="ARBA" id="ARBA00023277"/>
    </source>
</evidence>
<dbReference type="SUPFAM" id="SSF54211">
    <property type="entry name" value="Ribosomal protein S5 domain 2-like"/>
    <property type="match status" value="1"/>
</dbReference>
<comment type="pathway">
    <text evidence="11">Carbohydrate metabolism; galactose metabolism.</text>
</comment>
<evidence type="ECO:0000256" key="4">
    <source>
        <dbReference type="ARBA" id="ARBA00022723"/>
    </source>
</evidence>
<dbReference type="InterPro" id="IPR006203">
    <property type="entry name" value="GHMP_knse_ATP-bd_CS"/>
</dbReference>
<evidence type="ECO:0000256" key="9">
    <source>
        <dbReference type="ARBA" id="ARBA00023144"/>
    </source>
</evidence>
<dbReference type="InterPro" id="IPR000705">
    <property type="entry name" value="Galactokinase"/>
</dbReference>
<dbReference type="GO" id="GO:0006012">
    <property type="term" value="P:galactose metabolic process"/>
    <property type="evidence" value="ECO:0007669"/>
    <property type="project" value="UniProtKB-UniRule"/>
</dbReference>
<dbReference type="GO" id="GO:0000287">
    <property type="term" value="F:magnesium ion binding"/>
    <property type="evidence" value="ECO:0007669"/>
    <property type="project" value="UniProtKB-UniRule"/>
</dbReference>
<dbReference type="Gene3D" id="3.30.70.890">
    <property type="entry name" value="GHMP kinase, C-terminal domain"/>
    <property type="match status" value="1"/>
</dbReference>
<proteinExistence type="inferred from homology"/>
<dbReference type="HAMAP" id="MF_00246">
    <property type="entry name" value="Galactokinase"/>
    <property type="match status" value="1"/>
</dbReference>
<protein>
    <recommendedName>
        <fullName evidence="11 12">Galactokinase</fullName>
        <ecNumber evidence="11 12">2.7.1.6</ecNumber>
    </recommendedName>
    <alternativeName>
        <fullName evidence="11">Galactose kinase</fullName>
    </alternativeName>
</protein>
<dbReference type="InterPro" id="IPR019741">
    <property type="entry name" value="Galactokinase_CS"/>
</dbReference>
<comment type="catalytic activity">
    <reaction evidence="11">
        <text>alpha-D-galactose + ATP = alpha-D-galactose 1-phosphate + ADP + H(+)</text>
        <dbReference type="Rhea" id="RHEA:13553"/>
        <dbReference type="ChEBI" id="CHEBI:15378"/>
        <dbReference type="ChEBI" id="CHEBI:28061"/>
        <dbReference type="ChEBI" id="CHEBI:30616"/>
        <dbReference type="ChEBI" id="CHEBI:58336"/>
        <dbReference type="ChEBI" id="CHEBI:456216"/>
        <dbReference type="EC" id="2.7.1.6"/>
    </reaction>
</comment>
<keyword evidence="4 11" id="KW-0479">Metal-binding</keyword>
<reference evidence="16 17" key="1">
    <citation type="submission" date="2009-06" db="EMBL/GenBank/DDBJ databases">
        <title>Complete sequence of Thermotogales bacterium TBF 19.5.1.</title>
        <authorList>
            <consortium name="US DOE Joint Genome Institute"/>
            <person name="Lucas S."/>
            <person name="Copeland A."/>
            <person name="Lapidus A."/>
            <person name="Glavina del Rio T."/>
            <person name="Tice H."/>
            <person name="Bruce D."/>
            <person name="Goodwin L."/>
            <person name="Pitluck S."/>
            <person name="Chertkov O."/>
            <person name="Brettin T."/>
            <person name="Detter J.C."/>
            <person name="Han C."/>
            <person name="Schmutz J."/>
            <person name="Larimer F."/>
            <person name="Land M."/>
            <person name="Hauser L."/>
            <person name="Kyrpides N."/>
            <person name="Ovchinnikova G."/>
            <person name="Noll K."/>
        </authorList>
    </citation>
    <scope>NUCLEOTIDE SEQUENCE [LARGE SCALE GENOMIC DNA]</scope>
    <source>
        <strain evidence="17">ATCC BAA-1733 / DSM 21960 / TBF 19.5.1</strain>
    </source>
</reference>
<evidence type="ECO:0000256" key="2">
    <source>
        <dbReference type="ARBA" id="ARBA00022490"/>
    </source>
</evidence>
<evidence type="ECO:0000256" key="1">
    <source>
        <dbReference type="ARBA" id="ARBA00006566"/>
    </source>
</evidence>
<feature type="binding site" evidence="11">
    <location>
        <position position="142"/>
    </location>
    <ligand>
        <name>Mg(2+)</name>
        <dbReference type="ChEBI" id="CHEBI:18420"/>
    </ligand>
</feature>
<evidence type="ECO:0000313" key="16">
    <source>
        <dbReference type="EMBL" id="ACR79659.1"/>
    </source>
</evidence>
<sequence length="367" mass="40942">MGNFEYYVAPGRINIIGEHTDYNDGYVLPAAINKYIQVGVRKAPDNKITVRSAQKGTSAFSTDSIEKANDWSDYIRGVFWILKKEKNIDFPGLELEITSNIPEGAGLSSSAALEVAVITALNGLLNLGLTDKERIILCQKAENDFVGVQCGIMDQFASVMGKENKAIFLDTYTMDYEYIPLELKDYSLLVIDSGVRHTLSSGDYNKRREEAKKALAELGKTSYRDVKLADVLMARSKISEISYRRAMHIVSENMRVLESVDILKHSNFENLGRLLIQSHESLAFEYEVSCEELDFMVEKLRNLPGVSGCRMIGAGFGGSVLAICEKTAVDSIISELSEVYKKAYNHEPKFYDVLPSDGARKVEKPIL</sequence>
<dbReference type="PANTHER" id="PTHR10457:SF7">
    <property type="entry name" value="GALACTOKINASE-RELATED"/>
    <property type="match status" value="1"/>
</dbReference>
<dbReference type="InterPro" id="IPR006206">
    <property type="entry name" value="Mevalonate/galactokinase"/>
</dbReference>
<dbReference type="InterPro" id="IPR006204">
    <property type="entry name" value="GHMP_kinase_N_dom"/>
</dbReference>
<dbReference type="GO" id="GO:0004335">
    <property type="term" value="F:galactokinase activity"/>
    <property type="evidence" value="ECO:0007669"/>
    <property type="project" value="UniProtKB-UniRule"/>
</dbReference>
<organism evidence="16 17">
    <name type="scientific">Kosmotoga olearia (strain ATCC BAA-1733 / DSM 21960 / TBF 19.5.1)</name>
    <dbReference type="NCBI Taxonomy" id="521045"/>
    <lineage>
        <taxon>Bacteria</taxon>
        <taxon>Thermotogati</taxon>
        <taxon>Thermotogota</taxon>
        <taxon>Thermotogae</taxon>
        <taxon>Kosmotogales</taxon>
        <taxon>Kosmotogaceae</taxon>
        <taxon>Kosmotoga</taxon>
    </lineage>
</organism>
<evidence type="ECO:0000259" key="15">
    <source>
        <dbReference type="Pfam" id="PF10509"/>
    </source>
</evidence>
<evidence type="ECO:0000259" key="13">
    <source>
        <dbReference type="Pfam" id="PF00288"/>
    </source>
</evidence>
<evidence type="ECO:0000256" key="7">
    <source>
        <dbReference type="ARBA" id="ARBA00022840"/>
    </source>
</evidence>
<dbReference type="RefSeq" id="WP_015868321.1">
    <property type="nucleotide sequence ID" value="NC_012785.1"/>
</dbReference>
<keyword evidence="3 11" id="KW-0808">Transferase</keyword>
<feature type="domain" description="GHMP kinase C-terminal" evidence="14">
    <location>
        <begin position="263"/>
        <end position="341"/>
    </location>
</feature>
<keyword evidence="10 11" id="KW-0119">Carbohydrate metabolism</keyword>